<dbReference type="EMBL" id="BMIS01000001">
    <property type="protein sequence ID" value="GGE59815.1"/>
    <property type="molecule type" value="Genomic_DNA"/>
</dbReference>
<dbReference type="AlphaFoldDB" id="A0A917EM86"/>
<proteinExistence type="predicted"/>
<reference evidence="2" key="1">
    <citation type="journal article" date="2014" name="Int. J. Syst. Evol. Microbiol.">
        <title>Complete genome sequence of Corynebacterium casei LMG S-19264T (=DSM 44701T), isolated from a smear-ripened cheese.</title>
        <authorList>
            <consortium name="US DOE Joint Genome Institute (JGI-PGF)"/>
            <person name="Walter F."/>
            <person name="Albersmeier A."/>
            <person name="Kalinowski J."/>
            <person name="Ruckert C."/>
        </authorList>
    </citation>
    <scope>NUCLEOTIDE SEQUENCE</scope>
    <source>
        <strain evidence="2">CGMCC 1.15388</strain>
    </source>
</reference>
<keyword evidence="1" id="KW-1133">Transmembrane helix</keyword>
<feature type="transmembrane region" description="Helical" evidence="1">
    <location>
        <begin position="20"/>
        <end position="41"/>
    </location>
</feature>
<sequence length="84" mass="8626">MRNHTTAAPYAQAPTLERGITAGLVATTGIAALLVCAIAIITDGEFLTGYASTALMLLNGPLIDGPIVDLGDALSNLQIGQFQQ</sequence>
<name>A0A917EM86_9MICC</name>
<evidence type="ECO:0000313" key="3">
    <source>
        <dbReference type="Proteomes" id="UP000633136"/>
    </source>
</evidence>
<protein>
    <submittedName>
        <fullName evidence="2">Uncharacterized protein</fullName>
    </submittedName>
</protein>
<evidence type="ECO:0000313" key="2">
    <source>
        <dbReference type="EMBL" id="GGE59815.1"/>
    </source>
</evidence>
<evidence type="ECO:0000256" key="1">
    <source>
        <dbReference type="SAM" id="Phobius"/>
    </source>
</evidence>
<accession>A0A917EM86</accession>
<keyword evidence="3" id="KW-1185">Reference proteome</keyword>
<reference evidence="2" key="2">
    <citation type="submission" date="2020-09" db="EMBL/GenBank/DDBJ databases">
        <authorList>
            <person name="Sun Q."/>
            <person name="Zhou Y."/>
        </authorList>
    </citation>
    <scope>NUCLEOTIDE SEQUENCE</scope>
    <source>
        <strain evidence="2">CGMCC 1.15388</strain>
    </source>
</reference>
<comment type="caution">
    <text evidence="2">The sequence shown here is derived from an EMBL/GenBank/DDBJ whole genome shotgun (WGS) entry which is preliminary data.</text>
</comment>
<dbReference type="Proteomes" id="UP000633136">
    <property type="component" value="Unassembled WGS sequence"/>
</dbReference>
<dbReference type="RefSeq" id="WP_188682246.1">
    <property type="nucleotide sequence ID" value="NZ_BMIS01000001.1"/>
</dbReference>
<gene>
    <name evidence="2" type="ORF">GCM10011401_03330</name>
</gene>
<keyword evidence="1" id="KW-0472">Membrane</keyword>
<keyword evidence="1" id="KW-0812">Transmembrane</keyword>
<organism evidence="2 3">
    <name type="scientific">Nesterenkonia cremea</name>
    <dbReference type="NCBI Taxonomy" id="1882340"/>
    <lineage>
        <taxon>Bacteria</taxon>
        <taxon>Bacillati</taxon>
        <taxon>Actinomycetota</taxon>
        <taxon>Actinomycetes</taxon>
        <taxon>Micrococcales</taxon>
        <taxon>Micrococcaceae</taxon>
        <taxon>Nesterenkonia</taxon>
    </lineage>
</organism>